<dbReference type="Pfam" id="PF11376">
    <property type="entry name" value="DUF3179"/>
    <property type="match status" value="1"/>
</dbReference>
<dbReference type="PATRIC" id="fig|1489064.4.peg.3157"/>
<organism evidence="2 3">
    <name type="scientific">Kiloniella spongiae</name>
    <dbReference type="NCBI Taxonomy" id="1489064"/>
    <lineage>
        <taxon>Bacteria</taxon>
        <taxon>Pseudomonadati</taxon>
        <taxon>Pseudomonadota</taxon>
        <taxon>Alphaproteobacteria</taxon>
        <taxon>Rhodospirillales</taxon>
        <taxon>Kiloniellaceae</taxon>
        <taxon>Kiloniella</taxon>
    </lineage>
</organism>
<keyword evidence="1" id="KW-0732">Signal</keyword>
<dbReference type="STRING" id="1489064.WH96_09375"/>
<dbReference type="AlphaFoldDB" id="A0A0H2MEA8"/>
<evidence type="ECO:0000313" key="3">
    <source>
        <dbReference type="Proteomes" id="UP000035444"/>
    </source>
</evidence>
<reference evidence="2 3" key="1">
    <citation type="submission" date="2015-03" db="EMBL/GenBank/DDBJ databases">
        <title>Genome Sequence of Kiloniella spongiae MEBiC09566, isolated from a marine sponge.</title>
        <authorList>
            <person name="Shao Z."/>
            <person name="Wang L."/>
            <person name="Li X."/>
        </authorList>
    </citation>
    <scope>NUCLEOTIDE SEQUENCE [LARGE SCALE GENOMIC DNA]</scope>
    <source>
        <strain evidence="2 3">MEBiC09566</strain>
    </source>
</reference>
<comment type="caution">
    <text evidence="2">The sequence shown here is derived from an EMBL/GenBank/DDBJ whole genome shotgun (WGS) entry which is preliminary data.</text>
</comment>
<feature type="chain" id="PRO_5002596995" description="DUF3179 domain-containing protein" evidence="1">
    <location>
        <begin position="28"/>
        <end position="455"/>
    </location>
</feature>
<evidence type="ECO:0008006" key="4">
    <source>
        <dbReference type="Google" id="ProtNLM"/>
    </source>
</evidence>
<dbReference type="Proteomes" id="UP000035444">
    <property type="component" value="Unassembled WGS sequence"/>
</dbReference>
<sequence>MVFISARRAFALLLSMFLCVLPLHLQAQDVQHSSLLVEQSLQVLVGSREDRNKVLAIFEQRGKTDVVPALIQVLRFQPNSTQLRSTLVSLTGQPDQNWGDWMLWQEDHPEIKPFDGFDVFKARVTQLIDPNFADFLYPGVRHSIRLEEIAWGGVHKDGIPSLDNPEMIPAKKADYMRDDDLVFGISINGDTRAYPLRIMNWHEMFNDVIGGVPVALAYCTLCGSGILYETDLGDGKEPMVFGSSGFLYRSNKLMFDRRTHSLWNQFTGRPVVGTLTGTDLELKTRPVTITSWEQWKVHHPKTTVLDIDTGYRRDYGSGVAYREYFASSELMFPALVDQSENAAKSYVFVLRLQSKEQAWPLSKFRDDHIIQDKVGEQKVILIGNEKTRTVRAYTGNDEVFSLAEKAGYLESDSGSWGITEDALVAEDGRKLKRLPGHVSYWFAWNNYSQSGAFAD</sequence>
<dbReference type="InterPro" id="IPR021516">
    <property type="entry name" value="DUF3179"/>
</dbReference>
<evidence type="ECO:0000313" key="2">
    <source>
        <dbReference type="EMBL" id="KLN60698.1"/>
    </source>
</evidence>
<dbReference type="EMBL" id="LAQL01000006">
    <property type="protein sequence ID" value="KLN60698.1"/>
    <property type="molecule type" value="Genomic_DNA"/>
</dbReference>
<gene>
    <name evidence="2" type="ORF">WH96_09375</name>
</gene>
<keyword evidence="3" id="KW-1185">Reference proteome</keyword>
<dbReference type="OrthoDB" id="9806357at2"/>
<feature type="signal peptide" evidence="1">
    <location>
        <begin position="1"/>
        <end position="27"/>
    </location>
</feature>
<dbReference type="RefSeq" id="WP_047764231.1">
    <property type="nucleotide sequence ID" value="NZ_LAQL01000006.1"/>
</dbReference>
<protein>
    <recommendedName>
        <fullName evidence="4">DUF3179 domain-containing protein</fullName>
    </recommendedName>
</protein>
<name>A0A0H2MEA8_9PROT</name>
<proteinExistence type="predicted"/>
<accession>A0A0H2MEA8</accession>
<evidence type="ECO:0000256" key="1">
    <source>
        <dbReference type="SAM" id="SignalP"/>
    </source>
</evidence>